<dbReference type="Proteomes" id="UP000041254">
    <property type="component" value="Unassembled WGS sequence"/>
</dbReference>
<keyword evidence="2" id="KW-0812">Transmembrane</keyword>
<dbReference type="InParanoid" id="A0A0G4H855"/>
<dbReference type="InterPro" id="IPR011049">
    <property type="entry name" value="Serralysin-like_metalloprot_C"/>
</dbReference>
<feature type="compositionally biased region" description="Low complexity" evidence="1">
    <location>
        <begin position="267"/>
        <end position="276"/>
    </location>
</feature>
<sequence>MTICTVDETKDCEAAYRFVFQDPINPDLSVSFMWDFVNGDASCLKRGWCHTGTSCDKYTQQCHCDDPDLGPLTTMAPTMAGPTAAPEACGPDAGPMGCSEGCCGLDGFCHPPEDPICLHGKCLPEESAPTGPNRDMNSCIKPWSARECSNSYCADGFYCIDETKLCARMEKNATSAVNCNPYRSRNYWYACPAFAIWCNPDPCPNGFCCNNGQCFDSGYYKCKESNGCSDEYSAEDVDCDSSEGEELFDWEAAVCPAWLITTEAPSTTTTTTTTTTKKPLPGPPVELPIDPSLSPPVEVEPPLPDPEDATISSTPPATLPPPPDEVEWETLFPDNQETWKNETEVVPDECQDTQVMEGGSLDCDSSEKGLFVRLAPASTVGSVKGSRHPDQIYGSMGSNFVDGGEGTDLIDGGGGDDTLMGGGGTDLFVMSSNPGNATVLDFEIGRDRIDLRRFAAVTSFESVEILEGSAIIYIDSTHQMVLKNVQPSDITPDAFFFAIASDTDSTSPSPVASSTAPATEAPPDTTPPGEGDTDVTTQDEATKSEPCGAFEFGRSCFTGYIIITVAAMVLIAAVGVAIYCCCRLTGKVQPARGPAAARAAWQG</sequence>
<feature type="compositionally biased region" description="Low complexity" evidence="1">
    <location>
        <begin position="507"/>
        <end position="536"/>
    </location>
</feature>
<dbReference type="EMBL" id="CDMY01001064">
    <property type="protein sequence ID" value="CEM40077.1"/>
    <property type="molecule type" value="Genomic_DNA"/>
</dbReference>
<dbReference type="PROSITE" id="PS00330">
    <property type="entry name" value="HEMOLYSIN_CALCIUM"/>
    <property type="match status" value="1"/>
</dbReference>
<evidence type="ECO:0000256" key="1">
    <source>
        <dbReference type="SAM" id="MobiDB-lite"/>
    </source>
</evidence>
<keyword evidence="2" id="KW-0472">Membrane</keyword>
<evidence type="ECO:0000313" key="4">
    <source>
        <dbReference type="Proteomes" id="UP000041254"/>
    </source>
</evidence>
<accession>A0A0G4H855</accession>
<reference evidence="3 4" key="1">
    <citation type="submission" date="2014-11" db="EMBL/GenBank/DDBJ databases">
        <authorList>
            <person name="Zhu J."/>
            <person name="Qi W."/>
            <person name="Song R."/>
        </authorList>
    </citation>
    <scope>NUCLEOTIDE SEQUENCE [LARGE SCALE GENOMIC DNA]</scope>
</reference>
<dbReference type="SUPFAM" id="SSF51120">
    <property type="entry name" value="beta-Roll"/>
    <property type="match status" value="1"/>
</dbReference>
<name>A0A0G4H855_VITBC</name>
<feature type="transmembrane region" description="Helical" evidence="2">
    <location>
        <begin position="557"/>
        <end position="582"/>
    </location>
</feature>
<dbReference type="VEuPathDB" id="CryptoDB:Vbra_19907"/>
<dbReference type="Pfam" id="PF00353">
    <property type="entry name" value="HemolysinCabind"/>
    <property type="match status" value="1"/>
</dbReference>
<evidence type="ECO:0000313" key="3">
    <source>
        <dbReference type="EMBL" id="CEM40077.1"/>
    </source>
</evidence>
<dbReference type="InterPro" id="IPR018511">
    <property type="entry name" value="Hemolysin-typ_Ca-bd_CS"/>
</dbReference>
<dbReference type="GO" id="GO:0005509">
    <property type="term" value="F:calcium ion binding"/>
    <property type="evidence" value="ECO:0007669"/>
    <property type="project" value="InterPro"/>
</dbReference>
<feature type="region of interest" description="Disordered" evidence="1">
    <location>
        <begin position="265"/>
        <end position="324"/>
    </location>
</feature>
<dbReference type="AlphaFoldDB" id="A0A0G4H855"/>
<dbReference type="PRINTS" id="PR00313">
    <property type="entry name" value="CABNDNGRPT"/>
</dbReference>
<keyword evidence="4" id="KW-1185">Reference proteome</keyword>
<keyword evidence="2" id="KW-1133">Transmembrane helix</keyword>
<evidence type="ECO:0000256" key="2">
    <source>
        <dbReference type="SAM" id="Phobius"/>
    </source>
</evidence>
<dbReference type="InterPro" id="IPR001343">
    <property type="entry name" value="Hemolysn_Ca-bd"/>
</dbReference>
<proteinExistence type="predicted"/>
<gene>
    <name evidence="3" type="ORF">Vbra_19907</name>
</gene>
<protein>
    <submittedName>
        <fullName evidence="3">Uncharacterized protein</fullName>
    </submittedName>
</protein>
<organism evidence="3 4">
    <name type="scientific">Vitrella brassicaformis (strain CCMP3155)</name>
    <dbReference type="NCBI Taxonomy" id="1169540"/>
    <lineage>
        <taxon>Eukaryota</taxon>
        <taxon>Sar</taxon>
        <taxon>Alveolata</taxon>
        <taxon>Colpodellida</taxon>
        <taxon>Vitrellaceae</taxon>
        <taxon>Vitrella</taxon>
    </lineage>
</organism>
<dbReference type="Gene3D" id="2.150.10.10">
    <property type="entry name" value="Serralysin-like metalloprotease, C-terminal"/>
    <property type="match status" value="1"/>
</dbReference>
<feature type="region of interest" description="Disordered" evidence="1">
    <location>
        <begin position="507"/>
        <end position="543"/>
    </location>
</feature>